<keyword evidence="2" id="KW-0813">Transport</keyword>
<dbReference type="RefSeq" id="WP_261607668.1">
    <property type="nucleotide sequence ID" value="NZ_JAODOR010000014.1"/>
</dbReference>
<gene>
    <name evidence="7" type="ORF">N4R40_12335</name>
</gene>
<reference evidence="7 8" key="1">
    <citation type="journal article" date="2024" name="Int. J. Syst. Evol. Microbiol.">
        <title>Microbacterium memoriense sp. nov., a member of the Actinomycetota from marine beach sediment of the north coast of Portugal.</title>
        <authorList>
            <person name="Santos J.D.N.D."/>
            <person name="Klimek D."/>
            <person name="Calusinska M."/>
            <person name="Lobo-da-Cunha A."/>
            <person name="Catita J."/>
            <person name="Goncalves H."/>
            <person name="Gonzalez I."/>
            <person name="Lage O.M."/>
        </authorList>
    </citation>
    <scope>NUCLEOTIDE SEQUENCE [LARGE SCALE GENOMIC DNA]</scope>
    <source>
        <strain evidence="7 8">PMIC_1C1B</strain>
    </source>
</reference>
<name>A0ABT2PEU6_9MICO</name>
<proteinExistence type="predicted"/>
<dbReference type="CDD" id="cd13639">
    <property type="entry name" value="PBP2_OpuAC_like"/>
    <property type="match status" value="1"/>
</dbReference>
<organism evidence="7 8">
    <name type="scientific">Microbacterium memoriense</name>
    <dbReference type="NCBI Taxonomy" id="2978350"/>
    <lineage>
        <taxon>Bacteria</taxon>
        <taxon>Bacillati</taxon>
        <taxon>Actinomycetota</taxon>
        <taxon>Actinomycetes</taxon>
        <taxon>Micrococcales</taxon>
        <taxon>Microbacteriaceae</taxon>
        <taxon>Microbacterium</taxon>
    </lineage>
</organism>
<dbReference type="EMBL" id="JAODOR010000014">
    <property type="protein sequence ID" value="MCT9003150.1"/>
    <property type="molecule type" value="Genomic_DNA"/>
</dbReference>
<feature type="chain" id="PRO_5045249007" evidence="5">
    <location>
        <begin position="23"/>
        <end position="300"/>
    </location>
</feature>
<protein>
    <submittedName>
        <fullName evidence="7">Glycine betaine ABC transporter substrate-binding protein</fullName>
    </submittedName>
</protein>
<evidence type="ECO:0000256" key="3">
    <source>
        <dbReference type="ARBA" id="ARBA00022475"/>
    </source>
</evidence>
<feature type="domain" description="ABC-type glycine betaine transport system substrate-binding" evidence="6">
    <location>
        <begin position="42"/>
        <end position="289"/>
    </location>
</feature>
<dbReference type="Gene3D" id="3.40.190.100">
    <property type="entry name" value="Glycine betaine-binding periplasmic protein, domain 2"/>
    <property type="match status" value="1"/>
</dbReference>
<evidence type="ECO:0000256" key="4">
    <source>
        <dbReference type="ARBA" id="ARBA00023136"/>
    </source>
</evidence>
<evidence type="ECO:0000259" key="6">
    <source>
        <dbReference type="Pfam" id="PF04069"/>
    </source>
</evidence>
<keyword evidence="5" id="KW-0732">Signal</keyword>
<dbReference type="PANTHER" id="PTHR47737">
    <property type="entry name" value="GLYCINE BETAINE/PROLINE BETAINE TRANSPORT SYSTEM PERMEASE PROTEIN PROW"/>
    <property type="match status" value="1"/>
</dbReference>
<dbReference type="Proteomes" id="UP001300496">
    <property type="component" value="Unassembled WGS sequence"/>
</dbReference>
<dbReference type="SUPFAM" id="SSF53850">
    <property type="entry name" value="Periplasmic binding protein-like II"/>
    <property type="match status" value="1"/>
</dbReference>
<keyword evidence="8" id="KW-1185">Reference proteome</keyword>
<comment type="subcellular location">
    <subcellularLocation>
        <location evidence="1">Cell membrane</location>
    </subcellularLocation>
</comment>
<evidence type="ECO:0000256" key="2">
    <source>
        <dbReference type="ARBA" id="ARBA00022448"/>
    </source>
</evidence>
<keyword evidence="4" id="KW-0472">Membrane</keyword>
<dbReference type="PANTHER" id="PTHR47737:SF1">
    <property type="entry name" value="GLYCINE BETAINE_PROLINE BETAINE TRANSPORT SYSTEM PERMEASE PROTEIN PROW"/>
    <property type="match status" value="1"/>
</dbReference>
<evidence type="ECO:0000256" key="1">
    <source>
        <dbReference type="ARBA" id="ARBA00004236"/>
    </source>
</evidence>
<dbReference type="InterPro" id="IPR007210">
    <property type="entry name" value="ABC_Gly_betaine_transp_sub-bd"/>
</dbReference>
<dbReference type="PROSITE" id="PS51257">
    <property type="entry name" value="PROKAR_LIPOPROTEIN"/>
    <property type="match status" value="1"/>
</dbReference>
<dbReference type="Pfam" id="PF04069">
    <property type="entry name" value="OpuAC"/>
    <property type="match status" value="1"/>
</dbReference>
<evidence type="ECO:0000313" key="7">
    <source>
        <dbReference type="EMBL" id="MCT9003150.1"/>
    </source>
</evidence>
<comment type="caution">
    <text evidence="7">The sequence shown here is derived from an EMBL/GenBank/DDBJ whole genome shotgun (WGS) entry which is preliminary data.</text>
</comment>
<accession>A0ABT2PEU6</accession>
<evidence type="ECO:0000256" key="5">
    <source>
        <dbReference type="SAM" id="SignalP"/>
    </source>
</evidence>
<dbReference type="Gene3D" id="3.40.190.10">
    <property type="entry name" value="Periplasmic binding protein-like II"/>
    <property type="match status" value="1"/>
</dbReference>
<sequence>MTKRNSILSAVALAGAATLALAGCAGTTETGSSADGGAADRPIEIAVFNGWDEGIAASYLWQTILEDKGYEVELTFADVAPVYQGLAGGDFDLVLDTWLPITHADYMEQYGDDVEDLGAWNDEAKLTIAVNEDAPIDSLDELAAASADFGNRIVGIEPGSGLMRITGDEVVPGYGLERMELIESSTPAMLAELQKATNAGENIAITMWRPHWAYNAFPIKDLEDPKGLLGDTEGIHSVAATSFAADFPEVHAWISNFEMPSDTLYSLEDALFNSYEGDEYGPVVQEWIAANQEWVDSLTS</sequence>
<feature type="signal peptide" evidence="5">
    <location>
        <begin position="1"/>
        <end position="22"/>
    </location>
</feature>
<evidence type="ECO:0000313" key="8">
    <source>
        <dbReference type="Proteomes" id="UP001300496"/>
    </source>
</evidence>
<keyword evidence="3" id="KW-1003">Cell membrane</keyword>